<accession>A0AAQ3QPJ6</accession>
<gene>
    <name evidence="2" type="ORF">Cni_G25589</name>
</gene>
<dbReference type="Pfam" id="PF00581">
    <property type="entry name" value="Rhodanese"/>
    <property type="match status" value="1"/>
</dbReference>
<dbReference type="InterPro" id="IPR036873">
    <property type="entry name" value="Rhodanese-like_dom_sf"/>
</dbReference>
<dbReference type="Gene3D" id="3.40.250.10">
    <property type="entry name" value="Rhodanese-like domain"/>
    <property type="match status" value="1"/>
</dbReference>
<dbReference type="SMART" id="SM00450">
    <property type="entry name" value="RHOD"/>
    <property type="match status" value="1"/>
</dbReference>
<dbReference type="AlphaFoldDB" id="A0AAQ3QPJ6"/>
<dbReference type="PANTHER" id="PTHR45431">
    <property type="entry name" value="RHODANESE-LIKE DOMAIN-CONTAINING PROTEIN 15, CHLOROPLASTIC"/>
    <property type="match status" value="1"/>
</dbReference>
<dbReference type="SUPFAM" id="SSF52821">
    <property type="entry name" value="Rhodanese/Cell cycle control phosphatase"/>
    <property type="match status" value="1"/>
</dbReference>
<dbReference type="Proteomes" id="UP001327560">
    <property type="component" value="Chromosome 8"/>
</dbReference>
<evidence type="ECO:0000313" key="2">
    <source>
        <dbReference type="EMBL" id="WOL16801.1"/>
    </source>
</evidence>
<feature type="domain" description="Rhodanese" evidence="1">
    <location>
        <begin position="77"/>
        <end position="179"/>
    </location>
</feature>
<organism evidence="2 3">
    <name type="scientific">Canna indica</name>
    <name type="common">Indian-shot</name>
    <dbReference type="NCBI Taxonomy" id="4628"/>
    <lineage>
        <taxon>Eukaryota</taxon>
        <taxon>Viridiplantae</taxon>
        <taxon>Streptophyta</taxon>
        <taxon>Embryophyta</taxon>
        <taxon>Tracheophyta</taxon>
        <taxon>Spermatophyta</taxon>
        <taxon>Magnoliopsida</taxon>
        <taxon>Liliopsida</taxon>
        <taxon>Zingiberales</taxon>
        <taxon>Cannaceae</taxon>
        <taxon>Canna</taxon>
    </lineage>
</organism>
<protein>
    <submittedName>
        <fullName evidence="2">Thiosulfate sulfurtransferase 16, chloroplastic-like</fullName>
    </submittedName>
</protein>
<sequence>MTSVRLLRLSRHLAPLLRRVPPTAALRPLAPPHVLHGSETQRPVFWSDIRSTATNAAGEEAAEVPRSVPVTVAHDLLKAGHRFLDVRTAEEFSDGHVIGAINIPYMFKAVFGMTMKKNSNFIQEVSSIFKKDDDIIVGCRSGKRSLMAASELSKAGFTEVTDVAGGYMDWVKNRLPSEQ</sequence>
<dbReference type="InterPro" id="IPR001763">
    <property type="entry name" value="Rhodanese-like_dom"/>
</dbReference>
<evidence type="ECO:0000313" key="3">
    <source>
        <dbReference type="Proteomes" id="UP001327560"/>
    </source>
</evidence>
<evidence type="ECO:0000259" key="1">
    <source>
        <dbReference type="PROSITE" id="PS50206"/>
    </source>
</evidence>
<proteinExistence type="predicted"/>
<keyword evidence="3" id="KW-1185">Reference proteome</keyword>
<reference evidence="2 3" key="1">
    <citation type="submission" date="2023-10" db="EMBL/GenBank/DDBJ databases">
        <title>Chromosome-scale genome assembly provides insights into flower coloration mechanisms of Canna indica.</title>
        <authorList>
            <person name="Li C."/>
        </authorList>
    </citation>
    <scope>NUCLEOTIDE SEQUENCE [LARGE SCALE GENOMIC DNA]</scope>
    <source>
        <tissue evidence="2">Flower</tissue>
    </source>
</reference>
<dbReference type="EMBL" id="CP136897">
    <property type="protein sequence ID" value="WOL16801.1"/>
    <property type="molecule type" value="Genomic_DNA"/>
</dbReference>
<dbReference type="PROSITE" id="PS50206">
    <property type="entry name" value="RHODANESE_3"/>
    <property type="match status" value="1"/>
</dbReference>
<dbReference type="CDD" id="cd00158">
    <property type="entry name" value="RHOD"/>
    <property type="match status" value="1"/>
</dbReference>
<dbReference type="PANTHER" id="PTHR45431:SF3">
    <property type="entry name" value="RHODANESE-LIKE DOMAIN-CONTAINING PROTEIN 15, CHLOROPLASTIC"/>
    <property type="match status" value="1"/>
</dbReference>
<dbReference type="InterPro" id="IPR052367">
    <property type="entry name" value="Thiosulfate_ST/Rhodanese-like"/>
</dbReference>
<name>A0AAQ3QPJ6_9LILI</name>